<keyword evidence="3" id="KW-0614">Plasmid</keyword>
<dbReference type="Gene3D" id="3.30.70.940">
    <property type="entry name" value="NusG, N-terminal domain"/>
    <property type="match status" value="1"/>
</dbReference>
<dbReference type="AlphaFoldDB" id="A0A0N9DZA4"/>
<organism evidence="3">
    <name type="scientific">Enterobacter hormaechei</name>
    <dbReference type="NCBI Taxonomy" id="158836"/>
    <lineage>
        <taxon>Bacteria</taxon>
        <taxon>Pseudomonadati</taxon>
        <taxon>Pseudomonadota</taxon>
        <taxon>Gammaproteobacteria</taxon>
        <taxon>Enterobacterales</taxon>
        <taxon>Enterobacteriaceae</taxon>
        <taxon>Enterobacter</taxon>
        <taxon>Enterobacter cloacae complex</taxon>
    </lineage>
</organism>
<feature type="domain" description="NusG-like N-terminal" evidence="2">
    <location>
        <begin position="1"/>
        <end position="102"/>
    </location>
</feature>
<dbReference type="EMBL" id="KR822246">
    <property type="protein sequence ID" value="ALF35357.1"/>
    <property type="molecule type" value="Genomic_DNA"/>
</dbReference>
<evidence type="ECO:0000313" key="3">
    <source>
        <dbReference type="EMBL" id="ALF35357.1"/>
    </source>
</evidence>
<evidence type="ECO:0000256" key="1">
    <source>
        <dbReference type="ARBA" id="ARBA00023163"/>
    </source>
</evidence>
<dbReference type="InterPro" id="IPR036735">
    <property type="entry name" value="NGN_dom_sf"/>
</dbReference>
<dbReference type="InterPro" id="IPR006645">
    <property type="entry name" value="NGN-like_dom"/>
</dbReference>
<dbReference type="CDD" id="cd09894">
    <property type="entry name" value="NGN_SP_AnfA1"/>
    <property type="match status" value="1"/>
</dbReference>
<evidence type="ECO:0000259" key="2">
    <source>
        <dbReference type="SMART" id="SM00738"/>
    </source>
</evidence>
<protein>
    <recommendedName>
        <fullName evidence="2">NusG-like N-terminal domain-containing protein</fullName>
    </recommendedName>
</protein>
<sequence length="177" mass="20390">MRNWYLLQCQVQNFQRITTRIHMLNIESFVPTEVKISRRRDCNGCRTTEKPLFPGYIFLRFDPEEIHTTTFTEIPGARHFVSFGGQPETVSDTIIAALKCSAHLLIYPEDNAVGFKNLPPELIEKISLIFSTKNALERQISFFKLLESDNDIELMTRNGGRIYSQVPSNQPQIRPSV</sequence>
<accession>A0A0N9DZA4</accession>
<dbReference type="SUPFAM" id="SSF82679">
    <property type="entry name" value="N-utilization substance G protein NusG, N-terminal domain"/>
    <property type="match status" value="1"/>
</dbReference>
<dbReference type="Pfam" id="PF02357">
    <property type="entry name" value="NusG"/>
    <property type="match status" value="1"/>
</dbReference>
<dbReference type="SMART" id="SM00738">
    <property type="entry name" value="NGN"/>
    <property type="match status" value="1"/>
</dbReference>
<dbReference type="GO" id="GO:0006354">
    <property type="term" value="P:DNA-templated transcription elongation"/>
    <property type="evidence" value="ECO:0007669"/>
    <property type="project" value="InterPro"/>
</dbReference>
<proteinExistence type="predicted"/>
<reference evidence="3" key="1">
    <citation type="journal article" date="2015" name="Antimicrob. Agents Chemother.">
        <title>Characterization of Tn3000, a new transposon possibly related with blaNDM-1 dissemination among Enterobacteriaceae in Brazil, Nepal, Morocco and India.</title>
        <authorList>
            <person name="Campos J.C."/>
            <person name="Sampaio J.L.M."/>
        </authorList>
    </citation>
    <scope>NUCLEOTIDE SEQUENCE</scope>
    <source>
        <strain evidence="3">E0083033-1</strain>
        <plasmid evidence="3">pEh1A</plasmid>
    </source>
</reference>
<keyword evidence="1" id="KW-0804">Transcription</keyword>
<dbReference type="RefSeq" id="WP_015632420.1">
    <property type="nucleotide sequence ID" value="NZ_CP117752.1"/>
</dbReference>
<name>A0A0N9DZA4_9ENTR</name>
<gene>
    <name evidence="3" type="ORF">AA409_0043</name>
</gene>
<geneLocation type="plasmid" evidence="3">
    <name>pEh1A</name>
</geneLocation>